<evidence type="ECO:0000313" key="1">
    <source>
        <dbReference type="EMBL" id="CAF91606.1"/>
    </source>
</evidence>
<gene>
    <name evidence="1" type="ORF">GSTENG00006448001</name>
</gene>
<reference evidence="1" key="2">
    <citation type="submission" date="2004-02" db="EMBL/GenBank/DDBJ databases">
        <authorList>
            <consortium name="Genoscope"/>
            <consortium name="Whitehead Institute Centre for Genome Research"/>
        </authorList>
    </citation>
    <scope>NUCLEOTIDE SEQUENCE</scope>
</reference>
<organism evidence="1">
    <name type="scientific">Tetraodon nigroviridis</name>
    <name type="common">Spotted green pufferfish</name>
    <name type="synonym">Chelonodon nigroviridis</name>
    <dbReference type="NCBI Taxonomy" id="99883"/>
    <lineage>
        <taxon>Eukaryota</taxon>
        <taxon>Metazoa</taxon>
        <taxon>Chordata</taxon>
        <taxon>Craniata</taxon>
        <taxon>Vertebrata</taxon>
        <taxon>Euteleostomi</taxon>
        <taxon>Actinopterygii</taxon>
        <taxon>Neopterygii</taxon>
        <taxon>Teleostei</taxon>
        <taxon>Neoteleostei</taxon>
        <taxon>Acanthomorphata</taxon>
        <taxon>Eupercaria</taxon>
        <taxon>Tetraodontiformes</taxon>
        <taxon>Tetradontoidea</taxon>
        <taxon>Tetraodontidae</taxon>
        <taxon>Tetraodon</taxon>
    </lineage>
</organism>
<accession>Q4T676</accession>
<dbReference type="KEGG" id="tng:GSTEN00006448G001"/>
<sequence length="31" mass="3099">VMHAAGPLACNLYNPSPSDGVLPVDGICSSL</sequence>
<dbReference type="AlphaFoldDB" id="Q4T676"/>
<reference evidence="1" key="1">
    <citation type="journal article" date="2004" name="Nature">
        <title>Genome duplication in the teleost fish Tetraodon nigroviridis reveals the early vertebrate proto-karyotype.</title>
        <authorList>
            <person name="Jaillon O."/>
            <person name="Aury J.-M."/>
            <person name="Brunet F."/>
            <person name="Petit J.-L."/>
            <person name="Stange-Thomann N."/>
            <person name="Mauceli E."/>
            <person name="Bouneau L."/>
            <person name="Fischer C."/>
            <person name="Ozouf-Costaz C."/>
            <person name="Bernot A."/>
            <person name="Nicaud S."/>
            <person name="Jaffe D."/>
            <person name="Fisher S."/>
            <person name="Lutfalla G."/>
            <person name="Dossat C."/>
            <person name="Segurens B."/>
            <person name="Dasilva C."/>
            <person name="Salanoubat M."/>
            <person name="Levy M."/>
            <person name="Boudet N."/>
            <person name="Castellano S."/>
            <person name="Anthouard V."/>
            <person name="Jubin C."/>
            <person name="Castelli V."/>
            <person name="Katinka M."/>
            <person name="Vacherie B."/>
            <person name="Biemont C."/>
            <person name="Skalli Z."/>
            <person name="Cattolico L."/>
            <person name="Poulain J."/>
            <person name="De Berardinis V."/>
            <person name="Cruaud C."/>
            <person name="Duprat S."/>
            <person name="Brottier P."/>
            <person name="Coutanceau J.-P."/>
            <person name="Gouzy J."/>
            <person name="Parra G."/>
            <person name="Lardier G."/>
            <person name="Chapple C."/>
            <person name="McKernan K.J."/>
            <person name="McEwan P."/>
            <person name="Bosak S."/>
            <person name="Kellis M."/>
            <person name="Volff J.-N."/>
            <person name="Guigo R."/>
            <person name="Zody M.C."/>
            <person name="Mesirov J."/>
            <person name="Lindblad-Toh K."/>
            <person name="Birren B."/>
            <person name="Nusbaum C."/>
            <person name="Kahn D."/>
            <person name="Robinson-Rechavi M."/>
            <person name="Laudet V."/>
            <person name="Schachter V."/>
            <person name="Quetier F."/>
            <person name="Saurin W."/>
            <person name="Scarpelli C."/>
            <person name="Wincker P."/>
            <person name="Lander E.S."/>
            <person name="Weissenbach J."/>
            <person name="Roest Crollius H."/>
        </authorList>
    </citation>
    <scope>NUCLEOTIDE SEQUENCE [LARGE SCALE GENOMIC DNA]</scope>
</reference>
<feature type="non-terminal residue" evidence="1">
    <location>
        <position position="1"/>
    </location>
</feature>
<dbReference type="EMBL" id="CAAE01008885">
    <property type="protein sequence ID" value="CAF91606.1"/>
    <property type="molecule type" value="Genomic_DNA"/>
</dbReference>
<comment type="caution">
    <text evidence="1">The sequence shown here is derived from an EMBL/GenBank/DDBJ whole genome shotgun (WGS) entry which is preliminary data.</text>
</comment>
<protein>
    <submittedName>
        <fullName evidence="1">(spotted green pufferfish) hypothetical protein</fullName>
    </submittedName>
</protein>
<proteinExistence type="predicted"/>
<name>Q4T676_TETNG</name>